<keyword evidence="1" id="KW-0812">Transmembrane</keyword>
<dbReference type="RefSeq" id="WP_212821113.1">
    <property type="nucleotide sequence ID" value="NZ_AP023416.1"/>
</dbReference>
<evidence type="ECO:0000313" key="3">
    <source>
        <dbReference type="Proteomes" id="UP000681343"/>
    </source>
</evidence>
<feature type="transmembrane region" description="Helical" evidence="1">
    <location>
        <begin position="64"/>
        <end position="80"/>
    </location>
</feature>
<proteinExistence type="predicted"/>
<evidence type="ECO:0000256" key="1">
    <source>
        <dbReference type="SAM" id="Phobius"/>
    </source>
</evidence>
<keyword evidence="1" id="KW-0472">Membrane</keyword>
<dbReference type="Pfam" id="PF16079">
    <property type="entry name" value="Phage_holin_5_2"/>
    <property type="match status" value="1"/>
</dbReference>
<name>A0A810PUU2_9FIRM</name>
<keyword evidence="3" id="KW-1185">Reference proteome</keyword>
<accession>A0A810PUU2</accession>
<gene>
    <name evidence="2" type="ORF">MM35RIKEN_16860</name>
</gene>
<dbReference type="KEGG" id="vfa:MM35RIKEN_16860"/>
<dbReference type="Proteomes" id="UP000681343">
    <property type="component" value="Plasmid pMM35_01"/>
</dbReference>
<feature type="transmembrane region" description="Helical" evidence="1">
    <location>
        <begin position="37"/>
        <end position="58"/>
    </location>
</feature>
<sequence>MNLEFLKDYIVLLVVGICLCVGYILKNVVPTDKVNRYIPLIMGVLGVILNVWICGFLFTPQILLGGLFSGLASTGLYELFRNLIDKGGNDNA</sequence>
<organism evidence="2 3">
    <name type="scientific">Vescimonas fastidiosa</name>
    <dbReference type="NCBI Taxonomy" id="2714353"/>
    <lineage>
        <taxon>Bacteria</taxon>
        <taxon>Bacillati</taxon>
        <taxon>Bacillota</taxon>
        <taxon>Clostridia</taxon>
        <taxon>Eubacteriales</taxon>
        <taxon>Oscillospiraceae</taxon>
        <taxon>Vescimonas</taxon>
    </lineage>
</organism>
<dbReference type="EMBL" id="AP023416">
    <property type="protein sequence ID" value="BCK79494.1"/>
    <property type="molecule type" value="Genomic_DNA"/>
</dbReference>
<reference evidence="2" key="1">
    <citation type="submission" date="2020-09" db="EMBL/GenBank/DDBJ databases">
        <title>New species isolated from human feces.</title>
        <authorList>
            <person name="Kitahara M."/>
            <person name="Shigeno Y."/>
            <person name="Shime M."/>
            <person name="Matsumoto Y."/>
            <person name="Nakamura S."/>
            <person name="Motooka D."/>
            <person name="Fukuoka S."/>
            <person name="Nishikawa H."/>
            <person name="Benno Y."/>
        </authorList>
    </citation>
    <scope>NUCLEOTIDE SEQUENCE</scope>
    <source>
        <strain evidence="2">MM35</strain>
        <plasmid evidence="2">pMM35_01</plasmid>
    </source>
</reference>
<evidence type="ECO:0000313" key="2">
    <source>
        <dbReference type="EMBL" id="BCK79494.1"/>
    </source>
</evidence>
<keyword evidence="1" id="KW-1133">Transmembrane helix</keyword>
<geneLocation type="plasmid" evidence="2 3">
    <name>pMM35_01</name>
</geneLocation>
<protein>
    <submittedName>
        <fullName evidence="2">Holin</fullName>
    </submittedName>
</protein>
<dbReference type="InterPro" id="IPR032111">
    <property type="entry name" value="Clostridium_phage_holin"/>
</dbReference>
<keyword evidence="2" id="KW-0614">Plasmid</keyword>
<feature type="transmembrane region" description="Helical" evidence="1">
    <location>
        <begin position="6"/>
        <end position="25"/>
    </location>
</feature>
<dbReference type="AlphaFoldDB" id="A0A810PUU2"/>